<feature type="compositionally biased region" description="Basic and acidic residues" evidence="1">
    <location>
        <begin position="34"/>
        <end position="44"/>
    </location>
</feature>
<sequence length="80" mass="8915">MGRRGPDQGERHGEQQRQEQAHRGRRPGPSPGVVRHDVVHRDPLRSSTPGPPPGDRLLEGYDARTPASVPPARRGRVYRP</sequence>
<gene>
    <name evidence="2" type="ORF">GCM10009737_02190</name>
</gene>
<feature type="compositionally biased region" description="Basic and acidic residues" evidence="1">
    <location>
        <begin position="1"/>
        <end position="22"/>
    </location>
</feature>
<dbReference type="EMBL" id="BAAAMY010000001">
    <property type="protein sequence ID" value="GAA1905008.1"/>
    <property type="molecule type" value="Genomic_DNA"/>
</dbReference>
<accession>A0ABN2NW46</accession>
<feature type="region of interest" description="Disordered" evidence="1">
    <location>
        <begin position="1"/>
        <end position="80"/>
    </location>
</feature>
<reference evidence="2 3" key="1">
    <citation type="journal article" date="2019" name="Int. J. Syst. Evol. Microbiol.">
        <title>The Global Catalogue of Microorganisms (GCM) 10K type strain sequencing project: providing services to taxonomists for standard genome sequencing and annotation.</title>
        <authorList>
            <consortium name="The Broad Institute Genomics Platform"/>
            <consortium name="The Broad Institute Genome Sequencing Center for Infectious Disease"/>
            <person name="Wu L."/>
            <person name="Ma J."/>
        </authorList>
    </citation>
    <scope>NUCLEOTIDE SEQUENCE [LARGE SCALE GENOMIC DNA]</scope>
    <source>
        <strain evidence="2 3">JCM 14046</strain>
    </source>
</reference>
<evidence type="ECO:0000256" key="1">
    <source>
        <dbReference type="SAM" id="MobiDB-lite"/>
    </source>
</evidence>
<evidence type="ECO:0000313" key="3">
    <source>
        <dbReference type="Proteomes" id="UP001501612"/>
    </source>
</evidence>
<organism evidence="2 3">
    <name type="scientific">Nocardioides lentus</name>
    <dbReference type="NCBI Taxonomy" id="338077"/>
    <lineage>
        <taxon>Bacteria</taxon>
        <taxon>Bacillati</taxon>
        <taxon>Actinomycetota</taxon>
        <taxon>Actinomycetes</taxon>
        <taxon>Propionibacteriales</taxon>
        <taxon>Nocardioidaceae</taxon>
        <taxon>Nocardioides</taxon>
    </lineage>
</organism>
<evidence type="ECO:0000313" key="2">
    <source>
        <dbReference type="EMBL" id="GAA1905008.1"/>
    </source>
</evidence>
<protein>
    <submittedName>
        <fullName evidence="2">Uncharacterized protein</fullName>
    </submittedName>
</protein>
<dbReference type="Proteomes" id="UP001501612">
    <property type="component" value="Unassembled WGS sequence"/>
</dbReference>
<name>A0ABN2NW46_9ACTN</name>
<proteinExistence type="predicted"/>
<comment type="caution">
    <text evidence="2">The sequence shown here is derived from an EMBL/GenBank/DDBJ whole genome shotgun (WGS) entry which is preliminary data.</text>
</comment>
<keyword evidence="3" id="KW-1185">Reference proteome</keyword>